<dbReference type="PANTHER" id="PTHR48098">
    <property type="entry name" value="ENTEROCHELIN ESTERASE-RELATED"/>
    <property type="match status" value="1"/>
</dbReference>
<comment type="caution">
    <text evidence="1">The sequence shown here is derived from an EMBL/GenBank/DDBJ whole genome shotgun (WGS) entry which is preliminary data.</text>
</comment>
<dbReference type="InterPro" id="IPR050583">
    <property type="entry name" value="Mycobacterial_A85_antigen"/>
</dbReference>
<dbReference type="EMBL" id="BAAAFG010000016">
    <property type="protein sequence ID" value="GAA0873371.1"/>
    <property type="molecule type" value="Genomic_DNA"/>
</dbReference>
<reference evidence="1 2" key="1">
    <citation type="journal article" date="2019" name="Int. J. Syst. Evol. Microbiol.">
        <title>The Global Catalogue of Microorganisms (GCM) 10K type strain sequencing project: providing services to taxonomists for standard genome sequencing and annotation.</title>
        <authorList>
            <consortium name="The Broad Institute Genomics Platform"/>
            <consortium name="The Broad Institute Genome Sequencing Center for Infectious Disease"/>
            <person name="Wu L."/>
            <person name="Ma J."/>
        </authorList>
    </citation>
    <scope>NUCLEOTIDE SEQUENCE [LARGE SCALE GENOMIC DNA]</scope>
    <source>
        <strain evidence="1 2">JCM 16082</strain>
    </source>
</reference>
<dbReference type="Pfam" id="PF00756">
    <property type="entry name" value="Esterase"/>
    <property type="match status" value="1"/>
</dbReference>
<evidence type="ECO:0000313" key="2">
    <source>
        <dbReference type="Proteomes" id="UP001500507"/>
    </source>
</evidence>
<dbReference type="InterPro" id="IPR029058">
    <property type="entry name" value="AB_hydrolase_fold"/>
</dbReference>
<dbReference type="PANTHER" id="PTHR48098:SF6">
    <property type="entry name" value="FERRI-BACILLIBACTIN ESTERASE BESA"/>
    <property type="match status" value="1"/>
</dbReference>
<dbReference type="SUPFAM" id="SSF53474">
    <property type="entry name" value="alpha/beta-Hydrolases"/>
    <property type="match status" value="1"/>
</dbReference>
<gene>
    <name evidence="1" type="ORF">GCM10009117_25180</name>
</gene>
<proteinExistence type="predicted"/>
<evidence type="ECO:0000313" key="1">
    <source>
        <dbReference type="EMBL" id="GAA0873371.1"/>
    </source>
</evidence>
<accession>A0ABN1MJR6</accession>
<name>A0ABN1MJR6_9FLAO</name>
<dbReference type="RefSeq" id="WP_343768293.1">
    <property type="nucleotide sequence ID" value="NZ_BAAAFG010000016.1"/>
</dbReference>
<evidence type="ECO:0008006" key="3">
    <source>
        <dbReference type="Google" id="ProtNLM"/>
    </source>
</evidence>
<sequence>MKFRIVMVVIAVVLSGRLFSQPDTEDDKLSSFTINSNILSESISVTTYNAFSNDYISNIIYITDGQKMIDNGALDTIKTLTAKGKIPEATYVFVSTIDAQTKEDKRNTYFFCNADYIRFFEEELVPQIEGTLSRKRTPEQRSLIGISFGGLSAAYFTGKTDLFQNYALLSPITYPCDDALKAIAFSENKNLNILISTGKNDAENYVTPLTNLYKSKGYTVKNITTKGAHDFENWNHQLEEVLNFLIQKK</sequence>
<keyword evidence="2" id="KW-1185">Reference proteome</keyword>
<organism evidence="1 2">
    <name type="scientific">Gangjinia marincola</name>
    <dbReference type="NCBI Taxonomy" id="578463"/>
    <lineage>
        <taxon>Bacteria</taxon>
        <taxon>Pseudomonadati</taxon>
        <taxon>Bacteroidota</taxon>
        <taxon>Flavobacteriia</taxon>
        <taxon>Flavobacteriales</taxon>
        <taxon>Flavobacteriaceae</taxon>
        <taxon>Gangjinia</taxon>
    </lineage>
</organism>
<protein>
    <recommendedName>
        <fullName evidence="3">Esterase</fullName>
    </recommendedName>
</protein>
<dbReference type="Gene3D" id="3.40.50.1820">
    <property type="entry name" value="alpha/beta hydrolase"/>
    <property type="match status" value="1"/>
</dbReference>
<dbReference type="Proteomes" id="UP001500507">
    <property type="component" value="Unassembled WGS sequence"/>
</dbReference>
<dbReference type="InterPro" id="IPR000801">
    <property type="entry name" value="Esterase-like"/>
</dbReference>